<keyword evidence="7" id="KW-0808">Transferase</keyword>
<keyword evidence="3 7" id="KW-0560">Oxidoreductase</keyword>
<dbReference type="Pfam" id="PF00355">
    <property type="entry name" value="Rieske"/>
    <property type="match status" value="1"/>
</dbReference>
<dbReference type="PANTHER" id="PTHR21266">
    <property type="entry name" value="IRON-SULFUR DOMAIN CONTAINING PROTEIN"/>
    <property type="match status" value="1"/>
</dbReference>
<dbReference type="GO" id="GO:0032259">
    <property type="term" value="P:methylation"/>
    <property type="evidence" value="ECO:0007669"/>
    <property type="project" value="UniProtKB-KW"/>
</dbReference>
<evidence type="ECO:0000313" key="8">
    <source>
        <dbReference type="Proteomes" id="UP000549457"/>
    </source>
</evidence>
<evidence type="ECO:0000256" key="3">
    <source>
        <dbReference type="ARBA" id="ARBA00023002"/>
    </source>
</evidence>
<reference evidence="7 8" key="1">
    <citation type="submission" date="2020-08" db="EMBL/GenBank/DDBJ databases">
        <title>Genomic Encyclopedia of Type Strains, Phase IV (KMG-IV): sequencing the most valuable type-strain genomes for metagenomic binning, comparative biology and taxonomic classification.</title>
        <authorList>
            <person name="Goeker M."/>
        </authorList>
    </citation>
    <scope>NUCLEOTIDE SEQUENCE [LARGE SCALE GENOMIC DNA]</scope>
    <source>
        <strain evidence="7 8">DSM 101730</strain>
    </source>
</reference>
<keyword evidence="5" id="KW-0411">Iron-sulfur</keyword>
<gene>
    <name evidence="7" type="ORF">HNP73_000212</name>
</gene>
<organism evidence="7 8">
    <name type="scientific">Amaricoccus macauensis</name>
    <dbReference type="NCBI Taxonomy" id="57001"/>
    <lineage>
        <taxon>Bacteria</taxon>
        <taxon>Pseudomonadati</taxon>
        <taxon>Pseudomonadota</taxon>
        <taxon>Alphaproteobacteria</taxon>
        <taxon>Rhodobacterales</taxon>
        <taxon>Paracoccaceae</taxon>
        <taxon>Amaricoccus</taxon>
    </lineage>
</organism>
<dbReference type="RefSeq" id="WP_184146266.1">
    <property type="nucleotide sequence ID" value="NZ_JACHFM010000001.1"/>
</dbReference>
<accession>A0A840SLQ0</accession>
<comment type="caution">
    <text evidence="7">The sequence shown here is derived from an EMBL/GenBank/DDBJ whole genome shotgun (WGS) entry which is preliminary data.</text>
</comment>
<evidence type="ECO:0000256" key="2">
    <source>
        <dbReference type="ARBA" id="ARBA00022723"/>
    </source>
</evidence>
<dbReference type="PANTHER" id="PTHR21266:SF57">
    <property type="entry name" value="3-CHLOROBENZOATE-3,4-DIOXYGENASE"/>
    <property type="match status" value="1"/>
</dbReference>
<dbReference type="PROSITE" id="PS51296">
    <property type="entry name" value="RIESKE"/>
    <property type="match status" value="1"/>
</dbReference>
<dbReference type="InterPro" id="IPR050584">
    <property type="entry name" value="Cholesterol_7-desaturase"/>
</dbReference>
<evidence type="ECO:0000256" key="5">
    <source>
        <dbReference type="ARBA" id="ARBA00023014"/>
    </source>
</evidence>
<dbReference type="AlphaFoldDB" id="A0A840SLQ0"/>
<dbReference type="InterPro" id="IPR044043">
    <property type="entry name" value="VanA_C_cat"/>
</dbReference>
<dbReference type="SUPFAM" id="SSF55961">
    <property type="entry name" value="Bet v1-like"/>
    <property type="match status" value="1"/>
</dbReference>
<keyword evidence="2" id="KW-0479">Metal-binding</keyword>
<keyword evidence="8" id="KW-1185">Reference proteome</keyword>
<dbReference type="InterPro" id="IPR036922">
    <property type="entry name" value="Rieske_2Fe-2S_sf"/>
</dbReference>
<feature type="domain" description="Rieske" evidence="6">
    <location>
        <begin position="18"/>
        <end position="127"/>
    </location>
</feature>
<sequence length="351" mass="39315">MASPRPLVADRTYLRHFWHPVCTVAELDRAGPSGTGPLGVTLLDQPLVIARLDGKFVAMDDRCAHRFAKLSAGKVIDGKVLQCPYHGWQYNDAGRCVRMPACPKEAIPAKALTRAYACAERYGIVWVRLDSSWDCTEIPYCGAWDDPELKRVIVADPYDWGSSAERRWENFTDFSHFAYVHPGTLYDPAYAEPAIVPTDRVGGELRFYMEPGKEMLGSLPPDSPLGSFNYRTSMPFAINLSIRLYRDDSQFLLWTASSPVSENTCRNFMIIAHADPDLDDEVPLNFQKVVLMEDQPIIETQPGPLSLEEISLPTDKISNQYRKWHRELSAAAVNGADAFRAALLTDILESA</sequence>
<dbReference type="CDD" id="cd03469">
    <property type="entry name" value="Rieske_RO_Alpha_N"/>
    <property type="match status" value="1"/>
</dbReference>
<dbReference type="GO" id="GO:0018489">
    <property type="term" value="F:vanillate monooxygenase activity"/>
    <property type="evidence" value="ECO:0007669"/>
    <property type="project" value="UniProtKB-EC"/>
</dbReference>
<evidence type="ECO:0000256" key="1">
    <source>
        <dbReference type="ARBA" id="ARBA00022714"/>
    </source>
</evidence>
<protein>
    <submittedName>
        <fullName evidence="7">Vanillate O-demethylase monooxygenase subunit</fullName>
        <ecNumber evidence="7">1.14.13.82</ecNumber>
    </submittedName>
</protein>
<dbReference type="InterPro" id="IPR017941">
    <property type="entry name" value="Rieske_2Fe-2S"/>
</dbReference>
<dbReference type="Gene3D" id="2.102.10.10">
    <property type="entry name" value="Rieske [2Fe-2S] iron-sulphur domain"/>
    <property type="match status" value="1"/>
</dbReference>
<keyword evidence="7" id="KW-0503">Monooxygenase</keyword>
<evidence type="ECO:0000259" key="6">
    <source>
        <dbReference type="PROSITE" id="PS51296"/>
    </source>
</evidence>
<keyword evidence="7" id="KW-0489">Methyltransferase</keyword>
<dbReference type="EC" id="1.14.13.82" evidence="7"/>
<keyword evidence="1" id="KW-0001">2Fe-2S</keyword>
<evidence type="ECO:0000313" key="7">
    <source>
        <dbReference type="EMBL" id="MBB5220291.1"/>
    </source>
</evidence>
<dbReference type="Proteomes" id="UP000549457">
    <property type="component" value="Unassembled WGS sequence"/>
</dbReference>
<keyword evidence="4" id="KW-0408">Iron</keyword>
<dbReference type="GO" id="GO:0008168">
    <property type="term" value="F:methyltransferase activity"/>
    <property type="evidence" value="ECO:0007669"/>
    <property type="project" value="UniProtKB-KW"/>
</dbReference>
<dbReference type="GO" id="GO:0051537">
    <property type="term" value="F:2 iron, 2 sulfur cluster binding"/>
    <property type="evidence" value="ECO:0007669"/>
    <property type="project" value="UniProtKB-KW"/>
</dbReference>
<proteinExistence type="predicted"/>
<dbReference type="Gene3D" id="3.90.380.10">
    <property type="entry name" value="Naphthalene 1,2-dioxygenase Alpha Subunit, Chain A, domain 1"/>
    <property type="match status" value="1"/>
</dbReference>
<evidence type="ECO:0000256" key="4">
    <source>
        <dbReference type="ARBA" id="ARBA00023004"/>
    </source>
</evidence>
<dbReference type="Pfam" id="PF19112">
    <property type="entry name" value="VanA_C"/>
    <property type="match status" value="1"/>
</dbReference>
<dbReference type="GO" id="GO:0046872">
    <property type="term" value="F:metal ion binding"/>
    <property type="evidence" value="ECO:0007669"/>
    <property type="project" value="UniProtKB-KW"/>
</dbReference>
<name>A0A840SLQ0_9RHOB</name>
<dbReference type="SUPFAM" id="SSF50022">
    <property type="entry name" value="ISP domain"/>
    <property type="match status" value="1"/>
</dbReference>
<dbReference type="EMBL" id="JACHFM010000001">
    <property type="protein sequence ID" value="MBB5220291.1"/>
    <property type="molecule type" value="Genomic_DNA"/>
</dbReference>